<keyword evidence="2" id="KW-1185">Reference proteome</keyword>
<reference evidence="1" key="2">
    <citation type="submission" date="2023-01" db="EMBL/GenBank/DDBJ databases">
        <authorList>
            <person name="Sun Q."/>
            <person name="Evtushenko L."/>
        </authorList>
    </citation>
    <scope>NUCLEOTIDE SEQUENCE</scope>
    <source>
        <strain evidence="1">VKM B-2935</strain>
    </source>
</reference>
<protein>
    <submittedName>
        <fullName evidence="1">Uncharacterized protein</fullName>
    </submittedName>
</protein>
<gene>
    <name evidence="1" type="ORF">GCM10017655_24590</name>
</gene>
<proteinExistence type="predicted"/>
<evidence type="ECO:0000313" key="2">
    <source>
        <dbReference type="Proteomes" id="UP001143328"/>
    </source>
</evidence>
<name>A0A9W6NG19_9PSED</name>
<dbReference type="Proteomes" id="UP001143328">
    <property type="component" value="Unassembled WGS sequence"/>
</dbReference>
<accession>A0A9W6NG19</accession>
<dbReference type="EMBL" id="BSFN01000006">
    <property type="protein sequence ID" value="GLK89397.1"/>
    <property type="molecule type" value="Genomic_DNA"/>
</dbReference>
<evidence type="ECO:0000313" key="1">
    <source>
        <dbReference type="EMBL" id="GLK89397.1"/>
    </source>
</evidence>
<dbReference type="AlphaFoldDB" id="A0A9W6NG19"/>
<comment type="caution">
    <text evidence="1">The sequence shown here is derived from an EMBL/GenBank/DDBJ whole genome shotgun (WGS) entry which is preliminary data.</text>
</comment>
<reference evidence="1" key="1">
    <citation type="journal article" date="2014" name="Int. J. Syst. Evol. Microbiol.">
        <title>Complete genome sequence of Corynebacterium casei LMG S-19264T (=DSM 44701T), isolated from a smear-ripened cheese.</title>
        <authorList>
            <consortium name="US DOE Joint Genome Institute (JGI-PGF)"/>
            <person name="Walter F."/>
            <person name="Albersmeier A."/>
            <person name="Kalinowski J."/>
            <person name="Ruckert C."/>
        </authorList>
    </citation>
    <scope>NUCLEOTIDE SEQUENCE</scope>
    <source>
        <strain evidence="1">VKM B-2935</strain>
    </source>
</reference>
<organism evidence="1 2">
    <name type="scientific">Pseudomonas turukhanskensis</name>
    <dbReference type="NCBI Taxonomy" id="1806536"/>
    <lineage>
        <taxon>Bacteria</taxon>
        <taxon>Pseudomonadati</taxon>
        <taxon>Pseudomonadota</taxon>
        <taxon>Gammaproteobacteria</taxon>
        <taxon>Pseudomonadales</taxon>
        <taxon>Pseudomonadaceae</taxon>
        <taxon>Pseudomonas</taxon>
    </lineage>
</organism>
<sequence length="67" mass="7129">MRSGALAIWPLAVLEHSENAWVRKEVTAKTAGIVHLRRPAGFPLTGSLATGSATIAVALPRRVVSLR</sequence>